<feature type="domain" description="DUF3786" evidence="1">
    <location>
        <begin position="24"/>
        <end position="195"/>
    </location>
</feature>
<organism evidence="2 3">
    <name type="scientific">Metallumcola ferriviriculae</name>
    <dbReference type="NCBI Taxonomy" id="3039180"/>
    <lineage>
        <taxon>Bacteria</taxon>
        <taxon>Bacillati</taxon>
        <taxon>Bacillota</taxon>
        <taxon>Clostridia</taxon>
        <taxon>Neomoorellales</taxon>
        <taxon>Desulfitibacteraceae</taxon>
        <taxon>Metallumcola</taxon>
    </lineage>
</organism>
<dbReference type="Pfam" id="PF12654">
    <property type="entry name" value="DUF3786"/>
    <property type="match status" value="1"/>
</dbReference>
<dbReference type="InterPro" id="IPR024264">
    <property type="entry name" value="DUF3786"/>
</dbReference>
<evidence type="ECO:0000313" key="3">
    <source>
        <dbReference type="Proteomes" id="UP001329915"/>
    </source>
</evidence>
<sequence>MSQEVYGNYEGGYRQAVELLAAGDPKLMAECSGTGFDEEKSRFSVNYCNRSYYVSFPQGEVTSPAEYVNNADKQILAYYLARASGLPLRNKWLSFMQLPGGPHHYALFKQEAIDPLAVKFGRHMGIFKSIAEGMGGTPIKSGDAGYSIPVLPKIPLGVVIWAGDEDFSASANIVFDDSAATYLSTDTLYLLGIQLSLKIRWRLQEF</sequence>
<dbReference type="Proteomes" id="UP001329915">
    <property type="component" value="Chromosome"/>
</dbReference>
<dbReference type="RefSeq" id="WP_366923180.1">
    <property type="nucleotide sequence ID" value="NZ_CP121694.1"/>
</dbReference>
<dbReference type="AlphaFoldDB" id="A0AAU0UM68"/>
<dbReference type="KEGG" id="dbc:MFMK1_000035"/>
<gene>
    <name evidence="2" type="ORF">MFMK1_000035</name>
</gene>
<evidence type="ECO:0000259" key="1">
    <source>
        <dbReference type="Pfam" id="PF12654"/>
    </source>
</evidence>
<accession>A0AAU0UM68</accession>
<keyword evidence="3" id="KW-1185">Reference proteome</keyword>
<protein>
    <submittedName>
        <fullName evidence="2">DUF3786 domain-containing protein</fullName>
    </submittedName>
</protein>
<dbReference type="EMBL" id="CP121694">
    <property type="protein sequence ID" value="WRO20277.1"/>
    <property type="molecule type" value="Genomic_DNA"/>
</dbReference>
<name>A0AAU0UM68_9FIRM</name>
<reference evidence="2 3" key="1">
    <citation type="submission" date="2023-04" db="EMBL/GenBank/DDBJ databases">
        <authorList>
            <person name="Hsu D."/>
        </authorList>
    </citation>
    <scope>NUCLEOTIDE SEQUENCE [LARGE SCALE GENOMIC DNA]</scope>
    <source>
        <strain evidence="2 3">MK1</strain>
    </source>
</reference>
<proteinExistence type="predicted"/>
<evidence type="ECO:0000313" key="2">
    <source>
        <dbReference type="EMBL" id="WRO20277.1"/>
    </source>
</evidence>